<accession>A0ABS8WQT9</accession>
<comment type="caution">
    <text evidence="3">The sequence shown here is derived from an EMBL/GenBank/DDBJ whole genome shotgun (WGS) entry which is preliminary data.</text>
</comment>
<proteinExistence type="inferred from homology"/>
<dbReference type="PANTHER" id="PTHR31147">
    <property type="entry name" value="ACYL TRANSFERASE 4"/>
    <property type="match status" value="1"/>
</dbReference>
<dbReference type="Pfam" id="PF02458">
    <property type="entry name" value="Transferase"/>
    <property type="match status" value="1"/>
</dbReference>
<dbReference type="Gene3D" id="3.30.559.10">
    <property type="entry name" value="Chloramphenicol acetyltransferase-like domain"/>
    <property type="match status" value="2"/>
</dbReference>
<evidence type="ECO:0000313" key="3">
    <source>
        <dbReference type="EMBL" id="MCE3215269.1"/>
    </source>
</evidence>
<sequence>MEQLPSPSALSVTRHESELIVPATPTPREIKHLSDIDDQRFLRSQTPFLLIYERNLSMEGIDPAMVIKGALSKTLVFYYPLAGRLIEGPNGKLMVNCNGEGILFTEAYADVELEVLGESLKPPCPHWKDLLYKVPGSDGIIDCPLVLIQVTRFRCGGFIVALKYNHTMVDAFGVVLFLNAVSDFVKFKVSTPSVIPVWERDILNARTPPCITCKHNEYDEEIESNDGWFGMEKESIQRSFFFGAEEIEAIRNQVSPIHRSSGRFELLTSYLWKIRTISLNLNPEEIVSMSSVVTARGGRLENLKIPHGYYGNAFAFSTALSKAGVVGTYPLTYALELIKKAKSQVNEEYFRSLADLNVIKGRPGLTKSWNFLISNIYHVGFDKVDFGWGEPKYGGVPGAYSFISCFVPCKNNKGEKGILTTIRLPPTAMERFQDAIYKLTSNVVHV</sequence>
<organism evidence="3 4">
    <name type="scientific">Datura stramonium</name>
    <name type="common">Jimsonweed</name>
    <name type="synonym">Common thornapple</name>
    <dbReference type="NCBI Taxonomy" id="4076"/>
    <lineage>
        <taxon>Eukaryota</taxon>
        <taxon>Viridiplantae</taxon>
        <taxon>Streptophyta</taxon>
        <taxon>Embryophyta</taxon>
        <taxon>Tracheophyta</taxon>
        <taxon>Spermatophyta</taxon>
        <taxon>Magnoliopsida</taxon>
        <taxon>eudicotyledons</taxon>
        <taxon>Gunneridae</taxon>
        <taxon>Pentapetalae</taxon>
        <taxon>asterids</taxon>
        <taxon>lamiids</taxon>
        <taxon>Solanales</taxon>
        <taxon>Solanaceae</taxon>
        <taxon>Solanoideae</taxon>
        <taxon>Datureae</taxon>
        <taxon>Datura</taxon>
    </lineage>
</organism>
<comment type="similarity">
    <text evidence="1">Belongs to the plant acyltransferase family.</text>
</comment>
<dbReference type="InterPro" id="IPR023213">
    <property type="entry name" value="CAT-like_dom_sf"/>
</dbReference>
<dbReference type="InterPro" id="IPR050898">
    <property type="entry name" value="Plant_acyltransferase"/>
</dbReference>
<evidence type="ECO:0000256" key="1">
    <source>
        <dbReference type="ARBA" id="ARBA00009861"/>
    </source>
</evidence>
<keyword evidence="2" id="KW-0808">Transferase</keyword>
<reference evidence="3 4" key="1">
    <citation type="journal article" date="2021" name="BMC Genomics">
        <title>Datura genome reveals duplications of psychoactive alkaloid biosynthetic genes and high mutation rate following tissue culture.</title>
        <authorList>
            <person name="Rajewski A."/>
            <person name="Carter-House D."/>
            <person name="Stajich J."/>
            <person name="Litt A."/>
        </authorList>
    </citation>
    <scope>NUCLEOTIDE SEQUENCE [LARGE SCALE GENOMIC DNA]</scope>
    <source>
        <strain evidence="3">AR-01</strain>
    </source>
</reference>
<dbReference type="EMBL" id="JACEIK010010638">
    <property type="protein sequence ID" value="MCE3215269.1"/>
    <property type="molecule type" value="Genomic_DNA"/>
</dbReference>
<gene>
    <name evidence="3" type="ORF">HAX54_001613</name>
</gene>
<keyword evidence="4" id="KW-1185">Reference proteome</keyword>
<name>A0ABS8WQT9_DATST</name>
<evidence type="ECO:0000313" key="4">
    <source>
        <dbReference type="Proteomes" id="UP000823775"/>
    </source>
</evidence>
<dbReference type="Proteomes" id="UP000823775">
    <property type="component" value="Unassembled WGS sequence"/>
</dbReference>
<protein>
    <submittedName>
        <fullName evidence="3">Uncharacterized protein</fullName>
    </submittedName>
</protein>
<evidence type="ECO:0000256" key="2">
    <source>
        <dbReference type="ARBA" id="ARBA00022679"/>
    </source>
</evidence>
<dbReference type="PANTHER" id="PTHR31147:SF66">
    <property type="entry name" value="OS05G0315700 PROTEIN"/>
    <property type="match status" value="1"/>
</dbReference>